<evidence type="ECO:0000313" key="4">
    <source>
        <dbReference type="Proteomes" id="UP000588158"/>
    </source>
</evidence>
<feature type="transmembrane region" description="Helical" evidence="2">
    <location>
        <begin position="411"/>
        <end position="431"/>
    </location>
</feature>
<dbReference type="RefSeq" id="WP_184323873.1">
    <property type="nucleotide sequence ID" value="NZ_JACHLZ010000001.1"/>
</dbReference>
<name>A0A841AAJ1_9MICO</name>
<keyword evidence="2" id="KW-0812">Transmembrane</keyword>
<dbReference type="Proteomes" id="UP000588158">
    <property type="component" value="Unassembled WGS sequence"/>
</dbReference>
<keyword evidence="4" id="KW-1185">Reference proteome</keyword>
<keyword evidence="2" id="KW-0472">Membrane</keyword>
<gene>
    <name evidence="3" type="ORF">HNR70_000027</name>
</gene>
<reference evidence="3 4" key="1">
    <citation type="submission" date="2020-08" db="EMBL/GenBank/DDBJ databases">
        <title>Sequencing the genomes of 1000 actinobacteria strains.</title>
        <authorList>
            <person name="Klenk H.-P."/>
        </authorList>
    </citation>
    <scope>NUCLEOTIDE SEQUENCE [LARGE SCALE GENOMIC DNA]</scope>
    <source>
        <strain evidence="3 4">DSM 28796</strain>
    </source>
</reference>
<comment type="caution">
    <text evidence="3">The sequence shown here is derived from an EMBL/GenBank/DDBJ whole genome shotgun (WGS) entry which is preliminary data.</text>
</comment>
<evidence type="ECO:0000313" key="3">
    <source>
        <dbReference type="EMBL" id="MBB5830214.1"/>
    </source>
</evidence>
<evidence type="ECO:0000256" key="2">
    <source>
        <dbReference type="SAM" id="Phobius"/>
    </source>
</evidence>
<organism evidence="3 4">
    <name type="scientific">Brachybacterium aquaticum</name>
    <dbReference type="NCBI Taxonomy" id="1432564"/>
    <lineage>
        <taxon>Bacteria</taxon>
        <taxon>Bacillati</taxon>
        <taxon>Actinomycetota</taxon>
        <taxon>Actinomycetes</taxon>
        <taxon>Micrococcales</taxon>
        <taxon>Dermabacteraceae</taxon>
        <taxon>Brachybacterium</taxon>
    </lineage>
</organism>
<feature type="transmembrane region" description="Helical" evidence="2">
    <location>
        <begin position="105"/>
        <end position="128"/>
    </location>
</feature>
<feature type="transmembrane region" description="Helical" evidence="2">
    <location>
        <begin position="325"/>
        <end position="347"/>
    </location>
</feature>
<feature type="transmembrane region" description="Helical" evidence="2">
    <location>
        <begin position="281"/>
        <end position="305"/>
    </location>
</feature>
<proteinExistence type="predicted"/>
<protein>
    <submittedName>
        <fullName evidence="3">Membrane protein YdbS with pleckstrin-like domain</fullName>
    </submittedName>
</protein>
<dbReference type="AlphaFoldDB" id="A0A841AAJ1"/>
<feature type="transmembrane region" description="Helical" evidence="2">
    <location>
        <begin position="184"/>
        <end position="205"/>
    </location>
</feature>
<feature type="region of interest" description="Disordered" evidence="1">
    <location>
        <begin position="533"/>
        <end position="556"/>
    </location>
</feature>
<feature type="transmembrane region" description="Helical" evidence="2">
    <location>
        <begin position="149"/>
        <end position="172"/>
    </location>
</feature>
<sequence length="574" mass="60546">MTSPHSSPLAPLTDLPPPPLLPREDAHLVPPGEIMVDSRRAILTTLLRRLWAPGLVLLGLWYVLVGLYVFGASPAFWSLSLLVAAAEPQAIPQALAVLNFTGDSLAIAFLLVPAAATVLSLLGALAVPRLVAPLQPRRFLSEREFQRTVAARTTAALMTLPVLTVLALPLTVVAGLPQPWTGLGAGPLSCWCLAVLALQAGWVLVRRTVPASRLLGIEDHESLHTTARIGHDPDARRAAAAQVLAQDRRHLPPNPGTPQASRAATPRGAAAALLHILRASLAWVVPTAAGLGWMVFGIADLWAVIQGLSSMDLTQVTTLLNWRLAVVAVPVTALVVLGAALAPALAVRLSESQRALVIDQRTYADWTHRARVNPWEARVAGLTGWITAAWGWAGTVLAALLLAVLSASNGMTWSGIVLSALVVVPLLGVAASRAMRTGLRDVLYGPAGDHMRRETPYALVAPEIGTRADRAADPAVRAALRKRLQADGGDHALEIFDLDAAGPGERLWVDDAELGATDTAMRKADLARGRLPDFGSEGSAFTGGGLPASDGADEVSRLHDIPDSVTGLREVGRD</sequence>
<keyword evidence="2" id="KW-1133">Transmembrane helix</keyword>
<evidence type="ECO:0000256" key="1">
    <source>
        <dbReference type="SAM" id="MobiDB-lite"/>
    </source>
</evidence>
<feature type="transmembrane region" description="Helical" evidence="2">
    <location>
        <begin position="379"/>
        <end position="405"/>
    </location>
</feature>
<feature type="transmembrane region" description="Helical" evidence="2">
    <location>
        <begin position="50"/>
        <end position="71"/>
    </location>
</feature>
<accession>A0A841AAJ1</accession>
<dbReference type="EMBL" id="JACHLZ010000001">
    <property type="protein sequence ID" value="MBB5830214.1"/>
    <property type="molecule type" value="Genomic_DNA"/>
</dbReference>